<accession>A0ACD5HH09</accession>
<dbReference type="Proteomes" id="UP001195965">
    <property type="component" value="Chromosome"/>
</dbReference>
<dbReference type="EMBL" id="CP127526">
    <property type="protein sequence ID" value="XRI74054.1"/>
    <property type="molecule type" value="Genomic_DNA"/>
</dbReference>
<proteinExistence type="predicted"/>
<gene>
    <name evidence="1" type="ORF">HHS34_002365</name>
</gene>
<evidence type="ECO:0000313" key="1">
    <source>
        <dbReference type="EMBL" id="XRI74054.1"/>
    </source>
</evidence>
<organism evidence="1 2">
    <name type="scientific">Acidithiobacillus montserratensis</name>
    <dbReference type="NCBI Taxonomy" id="2729135"/>
    <lineage>
        <taxon>Bacteria</taxon>
        <taxon>Pseudomonadati</taxon>
        <taxon>Pseudomonadota</taxon>
        <taxon>Acidithiobacillia</taxon>
        <taxon>Acidithiobacillales</taxon>
        <taxon>Acidithiobacillaceae</taxon>
        <taxon>Acidithiobacillus</taxon>
    </lineage>
</organism>
<protein>
    <submittedName>
        <fullName evidence="1">Uncharacterized protein</fullName>
    </submittedName>
</protein>
<reference evidence="1 2" key="1">
    <citation type="journal article" date="2021" name="ISME J.">
        <title>Genomic evolution of the class Acidithiobacillia: deep-branching Proteobacteria living in extreme acidic conditions.</title>
        <authorList>
            <person name="Moya-Beltran A."/>
            <person name="Beard S."/>
            <person name="Rojas-Villalobos C."/>
            <person name="Issotta F."/>
            <person name="Gallardo Y."/>
            <person name="Ulloa R."/>
            <person name="Giaveno A."/>
            <person name="Degli Esposti M."/>
            <person name="Johnson D.B."/>
            <person name="Quatrini R."/>
        </authorList>
    </citation>
    <scope>NUCLEOTIDE SEQUENCE [LARGE SCALE GENOMIC DNA]</scope>
    <source>
        <strain evidence="1 2">GG1-14</strain>
    </source>
</reference>
<name>A0ACD5HH09_9PROT</name>
<sequence>MSPNSQDATLHAPENIQEHFRMQGIGDPIVREAMTIVAKANDLPVERVERLFFSRDQVAADMVYALIQMRYPDRFESIGYCTICRKFFLREIPHS</sequence>
<evidence type="ECO:0000313" key="2">
    <source>
        <dbReference type="Proteomes" id="UP001195965"/>
    </source>
</evidence>
<keyword evidence="2" id="KW-1185">Reference proteome</keyword>